<keyword evidence="3" id="KW-0802">TPR repeat</keyword>
<comment type="caution">
    <text evidence="7">The sequence shown here is derived from an EMBL/GenBank/DDBJ whole genome shotgun (WGS) entry which is preliminary data.</text>
</comment>
<dbReference type="Gene3D" id="1.10.10.10">
    <property type="entry name" value="Winged helix-like DNA-binding domain superfamily/Winged helix DNA-binding domain"/>
    <property type="match status" value="2"/>
</dbReference>
<dbReference type="SUPFAM" id="SSF48452">
    <property type="entry name" value="TPR-like"/>
    <property type="match status" value="3"/>
</dbReference>
<dbReference type="InterPro" id="IPR036388">
    <property type="entry name" value="WH-like_DNA-bd_sf"/>
</dbReference>
<dbReference type="SUPFAM" id="SSF52540">
    <property type="entry name" value="P-loop containing nucleoside triphosphate hydrolases"/>
    <property type="match status" value="1"/>
</dbReference>
<dbReference type="SMART" id="SM00028">
    <property type="entry name" value="TPR"/>
    <property type="match status" value="9"/>
</dbReference>
<evidence type="ECO:0000256" key="2">
    <source>
        <dbReference type="ARBA" id="ARBA00023125"/>
    </source>
</evidence>
<feature type="repeat" description="TPR" evidence="3">
    <location>
        <begin position="838"/>
        <end position="871"/>
    </location>
</feature>
<dbReference type="PANTHER" id="PTHR47691:SF3">
    <property type="entry name" value="HTH-TYPE TRANSCRIPTIONAL REGULATOR RV0890C-RELATED"/>
    <property type="match status" value="1"/>
</dbReference>
<evidence type="ECO:0000259" key="6">
    <source>
        <dbReference type="PROSITE" id="PS51755"/>
    </source>
</evidence>
<dbReference type="Pfam" id="PF03704">
    <property type="entry name" value="BTAD"/>
    <property type="match status" value="1"/>
</dbReference>
<dbReference type="PRINTS" id="PR00364">
    <property type="entry name" value="DISEASERSIST"/>
</dbReference>
<dbReference type="PANTHER" id="PTHR47691">
    <property type="entry name" value="REGULATOR-RELATED"/>
    <property type="match status" value="1"/>
</dbReference>
<feature type="region of interest" description="Disordered" evidence="5">
    <location>
        <begin position="252"/>
        <end position="272"/>
    </location>
</feature>
<feature type="DNA-binding region" description="OmpR/PhoB-type" evidence="4">
    <location>
        <begin position="1"/>
        <end position="94"/>
    </location>
</feature>
<feature type="repeat" description="TPR" evidence="3">
    <location>
        <begin position="758"/>
        <end position="791"/>
    </location>
</feature>
<name>A0A7W7FW97_9PSEU</name>
<dbReference type="InterPro" id="IPR005158">
    <property type="entry name" value="BTAD"/>
</dbReference>
<organism evidence="7 8">
    <name type="scientific">Crossiella cryophila</name>
    <dbReference type="NCBI Taxonomy" id="43355"/>
    <lineage>
        <taxon>Bacteria</taxon>
        <taxon>Bacillati</taxon>
        <taxon>Actinomycetota</taxon>
        <taxon>Actinomycetes</taxon>
        <taxon>Pseudonocardiales</taxon>
        <taxon>Pseudonocardiaceae</taxon>
        <taxon>Crossiella</taxon>
    </lineage>
</organism>
<evidence type="ECO:0000256" key="3">
    <source>
        <dbReference type="PROSITE-ProRule" id="PRU00339"/>
    </source>
</evidence>
<dbReference type="SMART" id="SM00862">
    <property type="entry name" value="Trans_reg_C"/>
    <property type="match status" value="1"/>
</dbReference>
<dbReference type="Proteomes" id="UP000533598">
    <property type="component" value="Unassembled WGS sequence"/>
</dbReference>
<dbReference type="SMART" id="SM01043">
    <property type="entry name" value="BTAD"/>
    <property type="match status" value="1"/>
</dbReference>
<protein>
    <submittedName>
        <fullName evidence="7">Tetratricopeptide (TPR) repeat protein</fullName>
    </submittedName>
</protein>
<dbReference type="EMBL" id="JACHMH010000001">
    <property type="protein sequence ID" value="MBB4681291.1"/>
    <property type="molecule type" value="Genomic_DNA"/>
</dbReference>
<evidence type="ECO:0000256" key="5">
    <source>
        <dbReference type="SAM" id="MobiDB-lite"/>
    </source>
</evidence>
<dbReference type="GO" id="GO:0006355">
    <property type="term" value="P:regulation of DNA-templated transcription"/>
    <property type="evidence" value="ECO:0007669"/>
    <property type="project" value="InterPro"/>
</dbReference>
<dbReference type="GO" id="GO:0043531">
    <property type="term" value="F:ADP binding"/>
    <property type="evidence" value="ECO:0007669"/>
    <property type="project" value="InterPro"/>
</dbReference>
<dbReference type="Pfam" id="PF13424">
    <property type="entry name" value="TPR_12"/>
    <property type="match status" value="3"/>
</dbReference>
<evidence type="ECO:0000256" key="4">
    <source>
        <dbReference type="PROSITE-ProRule" id="PRU01091"/>
    </source>
</evidence>
<dbReference type="InterPro" id="IPR019734">
    <property type="entry name" value="TPR_rpt"/>
</dbReference>
<dbReference type="InterPro" id="IPR011990">
    <property type="entry name" value="TPR-like_helical_dom_sf"/>
</dbReference>
<dbReference type="PROSITE" id="PS51755">
    <property type="entry name" value="OMPR_PHOB"/>
    <property type="match status" value="1"/>
</dbReference>
<proteinExistence type="inferred from homology"/>
<dbReference type="InterPro" id="IPR027417">
    <property type="entry name" value="P-loop_NTPase"/>
</dbReference>
<evidence type="ECO:0000313" key="7">
    <source>
        <dbReference type="EMBL" id="MBB4681291.1"/>
    </source>
</evidence>
<evidence type="ECO:0000313" key="8">
    <source>
        <dbReference type="Proteomes" id="UP000533598"/>
    </source>
</evidence>
<dbReference type="CDD" id="cd15831">
    <property type="entry name" value="BTAD"/>
    <property type="match status" value="1"/>
</dbReference>
<comment type="similarity">
    <text evidence="1">Belongs to the AfsR/DnrI/RedD regulatory family.</text>
</comment>
<reference evidence="7 8" key="1">
    <citation type="submission" date="2020-08" db="EMBL/GenBank/DDBJ databases">
        <title>Sequencing the genomes of 1000 actinobacteria strains.</title>
        <authorList>
            <person name="Klenk H.-P."/>
        </authorList>
    </citation>
    <scope>NUCLEOTIDE SEQUENCE [LARGE SCALE GENOMIC DNA]</scope>
    <source>
        <strain evidence="7 8">DSM 44230</strain>
    </source>
</reference>
<dbReference type="SUPFAM" id="SSF46894">
    <property type="entry name" value="C-terminal effector domain of the bipartite response regulators"/>
    <property type="match status" value="1"/>
</dbReference>
<dbReference type="GO" id="GO:0000160">
    <property type="term" value="P:phosphorelay signal transduction system"/>
    <property type="evidence" value="ECO:0007669"/>
    <property type="project" value="InterPro"/>
</dbReference>
<dbReference type="PROSITE" id="PS50005">
    <property type="entry name" value="TPR"/>
    <property type="match status" value="3"/>
</dbReference>
<dbReference type="InterPro" id="IPR016032">
    <property type="entry name" value="Sig_transdc_resp-reg_C-effctor"/>
</dbReference>
<gene>
    <name evidence="7" type="ORF">HNR67_007409</name>
</gene>
<dbReference type="AlphaFoldDB" id="A0A7W7FW97"/>
<dbReference type="InterPro" id="IPR001867">
    <property type="entry name" value="OmpR/PhoB-type_DNA-bd"/>
</dbReference>
<feature type="domain" description="OmpR/PhoB-type" evidence="6">
    <location>
        <begin position="1"/>
        <end position="94"/>
    </location>
</feature>
<evidence type="ECO:0000256" key="1">
    <source>
        <dbReference type="ARBA" id="ARBA00005820"/>
    </source>
</evidence>
<keyword evidence="2 4" id="KW-0238">DNA-binding</keyword>
<dbReference type="Gene3D" id="1.25.40.10">
    <property type="entry name" value="Tetratricopeptide repeat domain"/>
    <property type="match status" value="3"/>
</dbReference>
<sequence length="1087" mass="118690">MEFRVLGPLEAVLDGQALPLGTPRARTVLGILLANAGAIVSIDRIAEELWPHGTTVDTKAEIYAYISRLRCALGQRKGGPAWLLRRSPGYQLSLQPGELDLHRFEALVEQARVARRLGDLETCAGRYREALALWRGNPFAGVAATPILDAEIARLTEYRLATQEELADCVLVRGADCGSDLVAELSALVAANPLRERLHALLMRALCQSGRPAEALRVHQDLRTALAEELGVSPGPEIGELYERILHGEADCGTARPAERPGAGRTSTRRNDLQADIVDFTGRQEEMRRLLATLPDTDRPGGTALVITAIDGMAGVGKTTLAVHAAHRLAEHFPDGSLFIDLHAHTAGHEPTDPAAALDTLLRAIGVAGEKIPERLDARSALWRAELADKRALLVLDNAASAAQVRPLLPGTAGCLTLVTSRRRLTDLDTAQTLSLDVLPHTAAVDLFTRTVDHPPATAEATAVAEVVELCGRQPLALRIAAARLRARPAWTAAHLATRLRDQRRRLTELAAGDRCVGTAFTLSYRQLAPAQARLFRLLGLVPGPDFDVHVAAALADLPVPETEDLLEELVDVHLVQQPTPGRYQFHDLLRHYARRAAHEEEAEPGRRAALGRMFDHYVAASGAAATMLDPNLVWLPEAPAPRSWLSTPEQALAWQDAEYPNLAAAATQAQEDGWHQPAWQLPHTLDAYFDMRGHSPLRLMHGAVEASRELGDRHAQACSRVGLAAACLRLGRYREAVDNLKQALGLFRAAGFRRGEATALRRFGGIYEPTGRYPEAIASLTQALEIYREIEDLIGQGEAENDLANVFLHTSRYDKAEQRLESALRLYRRGGYRVGEGISLINLGYLFLRTSRYPQAIEHFSAALDVNRATGSRLGIGGALNNLGHTYLRVGRYPEALDHLRGALAVHRETGYRRHQANALSNLGQALLRVGKPGEATELLEQALGVYREIGCPSGEGAALGYLGEVLLWTGQLPEAAQNLLQGLELQRDTGNLFSECMTLNHLGDLHWLLGDAPNARIWFEQALHRSGEARNRHELAHAHHGLGAVHEVPDTAAEHRRRAEETYRELDLPAPELMTASRRGRTGAA</sequence>
<feature type="repeat" description="TPR" evidence="3">
    <location>
        <begin position="878"/>
        <end position="911"/>
    </location>
</feature>
<dbReference type="RefSeq" id="WP_185007756.1">
    <property type="nucleotide sequence ID" value="NZ_BAAAUI010000071.1"/>
</dbReference>
<keyword evidence="8" id="KW-1185">Reference proteome</keyword>
<dbReference type="Pfam" id="PF00486">
    <property type="entry name" value="Trans_reg_C"/>
    <property type="match status" value="1"/>
</dbReference>
<dbReference type="Gene3D" id="3.40.50.300">
    <property type="entry name" value="P-loop containing nucleotide triphosphate hydrolases"/>
    <property type="match status" value="1"/>
</dbReference>
<dbReference type="GO" id="GO:0003677">
    <property type="term" value="F:DNA binding"/>
    <property type="evidence" value="ECO:0007669"/>
    <property type="project" value="UniProtKB-UniRule"/>
</dbReference>
<accession>A0A7W7FW97</accession>